<accession>A0A517LMS6</accession>
<dbReference type="InterPro" id="IPR019182">
    <property type="entry name" value="Cytochrome_b-c1_su10_fun"/>
</dbReference>
<proteinExistence type="predicted"/>
<dbReference type="GO" id="GO:0006122">
    <property type="term" value="P:mitochondrial electron transport, ubiquinol to cytochrome c"/>
    <property type="evidence" value="ECO:0007669"/>
    <property type="project" value="InterPro"/>
</dbReference>
<keyword evidence="1" id="KW-1133">Transmembrane helix</keyword>
<keyword evidence="1" id="KW-0812">Transmembrane</keyword>
<dbReference type="EMBL" id="CP042200">
    <property type="protein sequence ID" value="QDS76949.1"/>
    <property type="molecule type" value="Genomic_DNA"/>
</dbReference>
<feature type="transmembrane region" description="Helical" evidence="1">
    <location>
        <begin position="58"/>
        <end position="76"/>
    </location>
</feature>
<gene>
    <name evidence="2" type="ORF">FKW77_005120</name>
</gene>
<keyword evidence="1" id="KW-0472">Membrane</keyword>
<reference evidence="2 3" key="1">
    <citation type="submission" date="2019-07" db="EMBL/GenBank/DDBJ databases">
        <title>Finished genome of Venturia effusa.</title>
        <authorList>
            <person name="Young C.A."/>
            <person name="Cox M.P."/>
            <person name="Ganley A.R.D."/>
            <person name="David W.J."/>
        </authorList>
    </citation>
    <scope>NUCLEOTIDE SEQUENCE [LARGE SCALE GENOMIC DNA]</scope>
    <source>
        <strain evidence="3">albino</strain>
    </source>
</reference>
<dbReference type="Pfam" id="PF09796">
    <property type="entry name" value="QCR10"/>
    <property type="match status" value="1"/>
</dbReference>
<dbReference type="OrthoDB" id="2391627at2759"/>
<dbReference type="Proteomes" id="UP000316270">
    <property type="component" value="Chromosome 16"/>
</dbReference>
<keyword evidence="3" id="KW-1185">Reference proteome</keyword>
<dbReference type="PANTHER" id="PTHR28254">
    <property type="entry name" value="CYTOCHROME B-C1 COMPLEX SUBUNIT 10"/>
    <property type="match status" value="1"/>
</dbReference>
<evidence type="ECO:0000313" key="2">
    <source>
        <dbReference type="EMBL" id="QDS76949.1"/>
    </source>
</evidence>
<dbReference type="AlphaFoldDB" id="A0A517LMS6"/>
<evidence type="ECO:0000313" key="3">
    <source>
        <dbReference type="Proteomes" id="UP000316270"/>
    </source>
</evidence>
<organism evidence="2 3">
    <name type="scientific">Venturia effusa</name>
    <dbReference type="NCBI Taxonomy" id="50376"/>
    <lineage>
        <taxon>Eukaryota</taxon>
        <taxon>Fungi</taxon>
        <taxon>Dikarya</taxon>
        <taxon>Ascomycota</taxon>
        <taxon>Pezizomycotina</taxon>
        <taxon>Dothideomycetes</taxon>
        <taxon>Pleosporomycetidae</taxon>
        <taxon>Venturiales</taxon>
        <taxon>Venturiaceae</taxon>
        <taxon>Venturia</taxon>
    </lineage>
</organism>
<protein>
    <submittedName>
        <fullName evidence="2">Uncharacterized protein</fullName>
    </submittedName>
</protein>
<name>A0A517LMS6_9PEZI</name>
<sequence length="105" mass="11801">MTTKTSVPLQHTGSHGMQPWAVRPDYQTYKSKFGPEYKAQPHFHGITLGRMALFARTGAYFGAAAGIFALFFFADIPRVRKDIIEKIPIVGDLHKHEIAPEDNPF</sequence>
<evidence type="ECO:0000256" key="1">
    <source>
        <dbReference type="SAM" id="Phobius"/>
    </source>
</evidence>
<dbReference type="GO" id="GO:0005739">
    <property type="term" value="C:mitochondrion"/>
    <property type="evidence" value="ECO:0007669"/>
    <property type="project" value="GOC"/>
</dbReference>
<dbReference type="PANTHER" id="PTHR28254:SF1">
    <property type="entry name" value="CYTOCHROME B-C1 COMPLEX SUBUNIT 10, MITOCHONDRIAL"/>
    <property type="match status" value="1"/>
</dbReference>
<dbReference type="STRING" id="50376.A0A517LMS6"/>